<dbReference type="RefSeq" id="WP_009534534.1">
    <property type="nucleotide sequence ID" value="NZ_KE148312.1"/>
</dbReference>
<dbReference type="STRING" id="796943.HMPREF9625_00673"/>
<keyword evidence="2" id="KW-1185">Reference proteome</keyword>
<dbReference type="InterPro" id="IPR050535">
    <property type="entry name" value="DNA_Repair-Maintenance_Comp"/>
</dbReference>
<accession>G9WMU0</accession>
<evidence type="ECO:0008006" key="3">
    <source>
        <dbReference type="Google" id="ProtNLM"/>
    </source>
</evidence>
<name>G9WMU0_9FIRM</name>
<dbReference type="PATRIC" id="fig|796943.3.peg.1071"/>
<sequence>MRFIHASDLNLGMIPDGQKSWGRERGNALFSALDKIVDLVIQENADALFLTGQSFHFSPLKEDVERIRQVFARIPFCHILLFSKNSPDYHFLNNAAFPRNIHLIREEKEHLYVEDLNMEILAIQKYTGQIAEIEEFSLQHSDAIPLLLCNTGKDCSFPSNREELEKLPFSFVALGGEYNKRVLLENRILYAGSPEPLGKEQLGEHGIYLGNIHPLQKKVDALDFIPIATVQYIFLHFHLDKETGTEALRSRLHTEIQKRGLEHIYRIKFSGDRDPETKITEELLPKGARVIEWIDKTYPLYDFYSLYKEHSNDLIGLYIRSYLKKGLNELSQKEQDALFYGVSALLQGGK</sequence>
<gene>
    <name evidence="1" type="ORF">HMPREF9625_00673</name>
</gene>
<dbReference type="PANTHER" id="PTHR30337">
    <property type="entry name" value="COMPONENT OF ATP-DEPENDENT DSDNA EXONUCLEASE"/>
    <property type="match status" value="1"/>
</dbReference>
<evidence type="ECO:0000313" key="1">
    <source>
        <dbReference type="EMBL" id="EHL11843.1"/>
    </source>
</evidence>
<dbReference type="EMBL" id="AFZC02000003">
    <property type="protein sequence ID" value="EHL11843.1"/>
    <property type="molecule type" value="Genomic_DNA"/>
</dbReference>
<dbReference type="InterPro" id="IPR029052">
    <property type="entry name" value="Metallo-depent_PP-like"/>
</dbReference>
<organism evidence="1 2">
    <name type="scientific">Oribacterium parvum ACB1</name>
    <dbReference type="NCBI Taxonomy" id="796943"/>
    <lineage>
        <taxon>Bacteria</taxon>
        <taxon>Bacillati</taxon>
        <taxon>Bacillota</taxon>
        <taxon>Clostridia</taxon>
        <taxon>Lachnospirales</taxon>
        <taxon>Lachnospiraceae</taxon>
        <taxon>Oribacterium</taxon>
    </lineage>
</organism>
<evidence type="ECO:0000313" key="2">
    <source>
        <dbReference type="Proteomes" id="UP000018461"/>
    </source>
</evidence>
<dbReference type="Gene3D" id="3.60.21.10">
    <property type="match status" value="1"/>
</dbReference>
<dbReference type="PANTHER" id="PTHR30337:SF0">
    <property type="entry name" value="NUCLEASE SBCCD SUBUNIT D"/>
    <property type="match status" value="1"/>
</dbReference>
<protein>
    <recommendedName>
        <fullName evidence="3">Calcineurin-like phosphoesterase domain-containing protein</fullName>
    </recommendedName>
</protein>
<reference evidence="1" key="1">
    <citation type="submission" date="2011-08" db="EMBL/GenBank/DDBJ databases">
        <authorList>
            <consortium name="The Broad Institute Genome Sequencing Platform"/>
            <person name="Earl A."/>
            <person name="Ward D."/>
            <person name="Feldgarden M."/>
            <person name="Gevers D."/>
            <person name="Sizova M."/>
            <person name="Hazen A."/>
            <person name="Epstein S."/>
            <person name="Young S.K."/>
            <person name="Zeng Q."/>
            <person name="Gargeya S."/>
            <person name="Fitzgerald M."/>
            <person name="Haas B."/>
            <person name="Abouelleil A."/>
            <person name="Alvarado L."/>
            <person name="Arachchi H.M."/>
            <person name="Berlin A."/>
            <person name="Brown A."/>
            <person name="Chapman S.B."/>
            <person name="Chen Z."/>
            <person name="Dunbar C."/>
            <person name="Freedman E."/>
            <person name="Gearin G."/>
            <person name="Gellesch M."/>
            <person name="Goldberg J."/>
            <person name="Griggs A."/>
            <person name="Gujja S."/>
            <person name="Heiman D."/>
            <person name="Howarth C."/>
            <person name="Larson L."/>
            <person name="Lui A."/>
            <person name="MacDonald P.J.P."/>
            <person name="Montmayeur A."/>
            <person name="Murphy C."/>
            <person name="Neiman D."/>
            <person name="Pearson M."/>
            <person name="Priest M."/>
            <person name="Roberts A."/>
            <person name="Saif S."/>
            <person name="Shea T."/>
            <person name="Shenoy N."/>
            <person name="Sisk P."/>
            <person name="Stolte C."/>
            <person name="Sykes S."/>
            <person name="Wortman J."/>
            <person name="Nusbaum C."/>
            <person name="Birren B."/>
        </authorList>
    </citation>
    <scope>NUCLEOTIDE SEQUENCE [LARGE SCALE GENOMIC DNA]</scope>
    <source>
        <strain evidence="1">ACB1</strain>
    </source>
</reference>
<dbReference type="Proteomes" id="UP000018461">
    <property type="component" value="Unassembled WGS sequence"/>
</dbReference>
<comment type="caution">
    <text evidence="1">The sequence shown here is derived from an EMBL/GenBank/DDBJ whole genome shotgun (WGS) entry which is preliminary data.</text>
</comment>
<reference evidence="1" key="2">
    <citation type="submission" date="2013-03" db="EMBL/GenBank/DDBJ databases">
        <title>The Genome Sequence of Oribacterium sp. ACB1.</title>
        <authorList>
            <consortium name="The Broad Institute Genomics Platform"/>
            <consortium name="The Broad Institute Genome Sequencing Center for Infectious Disease"/>
            <person name="Earl A."/>
            <person name="Ward D."/>
            <person name="Feldgarden M."/>
            <person name="Gevers D."/>
            <person name="Sizova M."/>
            <person name="Hazen A."/>
            <person name="Epstein S."/>
            <person name="Walker B."/>
            <person name="Young S."/>
            <person name="Zeng Q."/>
            <person name="Gargeya S."/>
            <person name="Fitzgerald M."/>
            <person name="Haas B."/>
            <person name="Abouelleil A."/>
            <person name="Allen A.W."/>
            <person name="Alvarado L."/>
            <person name="Arachchi H.M."/>
            <person name="Berlin A.M."/>
            <person name="Chapman S.B."/>
            <person name="Gainer-Dewar J."/>
            <person name="Goldberg J."/>
            <person name="Griggs A."/>
            <person name="Gujja S."/>
            <person name="Hansen M."/>
            <person name="Howarth C."/>
            <person name="Imamovic A."/>
            <person name="Ireland A."/>
            <person name="Larimer J."/>
            <person name="McCowan C."/>
            <person name="Murphy C."/>
            <person name="Pearson M."/>
            <person name="Poon T.W."/>
            <person name="Priest M."/>
            <person name="Roberts A."/>
            <person name="Saif S."/>
            <person name="Shea T."/>
            <person name="Sisk P."/>
            <person name="Sykes S."/>
            <person name="Wortman J."/>
            <person name="Nusbaum C."/>
            <person name="Birren B."/>
        </authorList>
    </citation>
    <scope>NUCLEOTIDE SEQUENCE [LARGE SCALE GENOMIC DNA]</scope>
    <source>
        <strain evidence="1">ACB1</strain>
    </source>
</reference>
<dbReference type="AlphaFoldDB" id="G9WMU0"/>
<dbReference type="HOGENOM" id="CLU_026621_0_0_9"/>
<proteinExistence type="predicted"/>
<dbReference type="SUPFAM" id="SSF56300">
    <property type="entry name" value="Metallo-dependent phosphatases"/>
    <property type="match status" value="1"/>
</dbReference>